<comment type="caution">
    <text evidence="12">The sequence shown here is derived from an EMBL/GenBank/DDBJ whole genome shotgun (WGS) entry which is preliminary data.</text>
</comment>
<keyword evidence="4 10" id="KW-1003">Cell membrane</keyword>
<dbReference type="GO" id="GO:0006817">
    <property type="term" value="P:phosphate ion transport"/>
    <property type="evidence" value="ECO:0007669"/>
    <property type="project" value="UniProtKB-KW"/>
</dbReference>
<dbReference type="GO" id="GO:0005886">
    <property type="term" value="C:plasma membrane"/>
    <property type="evidence" value="ECO:0007669"/>
    <property type="project" value="UniProtKB-SubCell"/>
</dbReference>
<dbReference type="InterPro" id="IPR051124">
    <property type="entry name" value="Phosphate_Transport_Permease"/>
</dbReference>
<dbReference type="GO" id="GO:0005315">
    <property type="term" value="F:phosphate transmembrane transporter activity"/>
    <property type="evidence" value="ECO:0007669"/>
    <property type="project" value="InterPro"/>
</dbReference>
<evidence type="ECO:0000256" key="8">
    <source>
        <dbReference type="ARBA" id="ARBA00023136"/>
    </source>
</evidence>
<evidence type="ECO:0000256" key="9">
    <source>
        <dbReference type="RuleBase" id="RU363032"/>
    </source>
</evidence>
<dbReference type="EMBL" id="MEUG01000001">
    <property type="protein sequence ID" value="OGC27618.1"/>
    <property type="molecule type" value="Genomic_DNA"/>
</dbReference>
<dbReference type="InterPro" id="IPR011864">
    <property type="entry name" value="Phosphate_PstC"/>
</dbReference>
<evidence type="ECO:0000256" key="10">
    <source>
        <dbReference type="RuleBase" id="RU363054"/>
    </source>
</evidence>
<protein>
    <recommendedName>
        <fullName evidence="10">Phosphate transport system permease protein</fullName>
    </recommendedName>
</protein>
<feature type="domain" description="ABC transmembrane type-1" evidence="11">
    <location>
        <begin position="77"/>
        <end position="302"/>
    </location>
</feature>
<sequence length="313" mass="33622">MQLIPTFNKQTRFLGQGDIWFKGFIFAFAASIPLLLVSLVVVLFFWAWPAIIHFGWSFIFSSAWDPLADNYGALPFIYGTLVSSLIALLIAVPLGLGCAIFISEIYKSKTGEYIALMVELLAAIPSVVYGLWGIFVLAPFSAAYIQPVLGGMFGFLPLFQGPTSGPSLLTGGIILAIMILPTITALSREVLQAVPYSLRESAMALGATRWETFKVAVFGPARSGIIGAIILGLGRALGETMAVTMVIGNRPRVSASLFAPAYSLAAVIANEFAEAVTELNLAVLIELALILLVITIAVNGLARYLVWQTTLKK</sequence>
<dbReference type="SUPFAM" id="SSF161098">
    <property type="entry name" value="MetI-like"/>
    <property type="match status" value="1"/>
</dbReference>
<comment type="subcellular location">
    <subcellularLocation>
        <location evidence="1 9">Cell membrane</location>
        <topology evidence="1 9">Multi-pass membrane protein</topology>
    </subcellularLocation>
</comment>
<evidence type="ECO:0000259" key="11">
    <source>
        <dbReference type="PROSITE" id="PS50928"/>
    </source>
</evidence>
<evidence type="ECO:0000313" key="13">
    <source>
        <dbReference type="Proteomes" id="UP000178602"/>
    </source>
</evidence>
<keyword evidence="3 9" id="KW-0813">Transport</keyword>
<dbReference type="Proteomes" id="UP000178602">
    <property type="component" value="Unassembled WGS sequence"/>
</dbReference>
<comment type="function">
    <text evidence="10">Part of the binding-protein-dependent transport system for phosphate; probably responsible for the translocation of the substrate across the membrane.</text>
</comment>
<accession>A0A1F4T4I8</accession>
<evidence type="ECO:0000256" key="6">
    <source>
        <dbReference type="ARBA" id="ARBA00022692"/>
    </source>
</evidence>
<keyword evidence="7 9" id="KW-1133">Transmembrane helix</keyword>
<dbReference type="PANTHER" id="PTHR30425">
    <property type="entry name" value="PHOSPHATE TRANSPORT SYSTEM PERMEASE PROTEIN PST"/>
    <property type="match status" value="1"/>
</dbReference>
<feature type="transmembrane region" description="Helical" evidence="9">
    <location>
        <begin position="279"/>
        <end position="306"/>
    </location>
</feature>
<proteinExistence type="inferred from homology"/>
<dbReference type="InterPro" id="IPR035906">
    <property type="entry name" value="MetI-like_sf"/>
</dbReference>
<dbReference type="CDD" id="cd06261">
    <property type="entry name" value="TM_PBP2"/>
    <property type="match status" value="1"/>
</dbReference>
<comment type="similarity">
    <text evidence="2 10">Belongs to the binding-protein-dependent transport system permease family. CysTW subfamily.</text>
</comment>
<evidence type="ECO:0000256" key="5">
    <source>
        <dbReference type="ARBA" id="ARBA00022592"/>
    </source>
</evidence>
<dbReference type="Gene3D" id="1.10.3720.10">
    <property type="entry name" value="MetI-like"/>
    <property type="match status" value="1"/>
</dbReference>
<dbReference type="NCBIfam" id="TIGR02138">
    <property type="entry name" value="phosphate_pstC"/>
    <property type="match status" value="1"/>
</dbReference>
<organism evidence="12 13">
    <name type="scientific">candidate division WOR-1 bacterium RIFOXYC12_FULL_54_18</name>
    <dbReference type="NCBI Taxonomy" id="1802584"/>
    <lineage>
        <taxon>Bacteria</taxon>
        <taxon>Bacillati</taxon>
        <taxon>Saganbacteria</taxon>
    </lineage>
</organism>
<dbReference type="InterPro" id="IPR000515">
    <property type="entry name" value="MetI-like"/>
</dbReference>
<evidence type="ECO:0000256" key="4">
    <source>
        <dbReference type="ARBA" id="ARBA00022475"/>
    </source>
</evidence>
<feature type="transmembrane region" description="Helical" evidence="9">
    <location>
        <begin position="255"/>
        <end position="273"/>
    </location>
</feature>
<evidence type="ECO:0000256" key="2">
    <source>
        <dbReference type="ARBA" id="ARBA00007069"/>
    </source>
</evidence>
<reference evidence="12 13" key="1">
    <citation type="journal article" date="2016" name="Nat. Commun.">
        <title>Thousands of microbial genomes shed light on interconnected biogeochemical processes in an aquifer system.</title>
        <authorList>
            <person name="Anantharaman K."/>
            <person name="Brown C.T."/>
            <person name="Hug L.A."/>
            <person name="Sharon I."/>
            <person name="Castelle C.J."/>
            <person name="Probst A.J."/>
            <person name="Thomas B.C."/>
            <person name="Singh A."/>
            <person name="Wilkins M.J."/>
            <person name="Karaoz U."/>
            <person name="Brodie E.L."/>
            <person name="Williams K.H."/>
            <person name="Hubbard S.S."/>
            <person name="Banfield J.F."/>
        </authorList>
    </citation>
    <scope>NUCLEOTIDE SEQUENCE [LARGE SCALE GENOMIC DNA]</scope>
</reference>
<feature type="transmembrane region" description="Helical" evidence="9">
    <location>
        <begin position="166"/>
        <end position="186"/>
    </location>
</feature>
<dbReference type="AlphaFoldDB" id="A0A1F4T4I8"/>
<evidence type="ECO:0000256" key="7">
    <source>
        <dbReference type="ARBA" id="ARBA00022989"/>
    </source>
</evidence>
<keyword evidence="6 9" id="KW-0812">Transmembrane</keyword>
<keyword evidence="5 10" id="KW-0592">Phosphate transport</keyword>
<feature type="transmembrane region" description="Helical" evidence="9">
    <location>
        <begin position="21"/>
        <end position="48"/>
    </location>
</feature>
<feature type="transmembrane region" description="Helical" evidence="9">
    <location>
        <begin position="114"/>
        <end position="135"/>
    </location>
</feature>
<name>A0A1F4T4I8_UNCSA</name>
<evidence type="ECO:0000256" key="3">
    <source>
        <dbReference type="ARBA" id="ARBA00022448"/>
    </source>
</evidence>
<dbReference type="PANTHER" id="PTHR30425:SF1">
    <property type="entry name" value="PHOSPHATE TRANSPORT SYSTEM PERMEASE PROTEIN PSTC"/>
    <property type="match status" value="1"/>
</dbReference>
<gene>
    <name evidence="12" type="ORF">A3K49_01160</name>
</gene>
<feature type="transmembrane region" description="Helical" evidence="9">
    <location>
        <begin position="76"/>
        <end position="102"/>
    </location>
</feature>
<evidence type="ECO:0000256" key="1">
    <source>
        <dbReference type="ARBA" id="ARBA00004651"/>
    </source>
</evidence>
<feature type="transmembrane region" description="Helical" evidence="9">
    <location>
        <begin position="141"/>
        <end position="159"/>
    </location>
</feature>
<dbReference type="Pfam" id="PF00528">
    <property type="entry name" value="BPD_transp_1"/>
    <property type="match status" value="1"/>
</dbReference>
<dbReference type="PROSITE" id="PS50928">
    <property type="entry name" value="ABC_TM1"/>
    <property type="match status" value="1"/>
</dbReference>
<evidence type="ECO:0000313" key="12">
    <source>
        <dbReference type="EMBL" id="OGC27618.1"/>
    </source>
</evidence>
<keyword evidence="8 9" id="KW-0472">Membrane</keyword>